<sequence>KKTRVLQQNVYSFMRFQLEKFGCALICSYLTRKLFFKEKTALSPLEPTKMDQIALIPVETVLQIILPIRQISKCDSCHIIALPGHLSRISLMEG</sequence>
<organism evidence="1 2">
    <name type="scientific">Anolis carolinensis</name>
    <name type="common">Green anole</name>
    <name type="synonym">American chameleon</name>
    <dbReference type="NCBI Taxonomy" id="28377"/>
    <lineage>
        <taxon>Eukaryota</taxon>
        <taxon>Metazoa</taxon>
        <taxon>Chordata</taxon>
        <taxon>Craniata</taxon>
        <taxon>Vertebrata</taxon>
        <taxon>Euteleostomi</taxon>
        <taxon>Lepidosauria</taxon>
        <taxon>Squamata</taxon>
        <taxon>Bifurcata</taxon>
        <taxon>Unidentata</taxon>
        <taxon>Episquamata</taxon>
        <taxon>Toxicofera</taxon>
        <taxon>Iguania</taxon>
        <taxon>Dactyloidae</taxon>
        <taxon>Anolis</taxon>
    </lineage>
</organism>
<keyword evidence="2" id="KW-1185">Reference proteome</keyword>
<reference evidence="1" key="2">
    <citation type="submission" date="2025-08" db="UniProtKB">
        <authorList>
            <consortium name="Ensembl"/>
        </authorList>
    </citation>
    <scope>IDENTIFICATION</scope>
</reference>
<dbReference type="Ensembl" id="ENSACAT00000050800.1">
    <property type="protein sequence ID" value="ENSACAP00000038389.1"/>
    <property type="gene ID" value="ENSACAG00000044977.1"/>
</dbReference>
<evidence type="ECO:0000313" key="1">
    <source>
        <dbReference type="Ensembl" id="ENSACAP00000038389.1"/>
    </source>
</evidence>
<reference evidence="1 2" key="1">
    <citation type="submission" date="2009-12" db="EMBL/GenBank/DDBJ databases">
        <title>The Genome Sequence of Anolis carolinensis (Green Anole Lizard).</title>
        <authorList>
            <consortium name="The Genome Sequencing Platform"/>
            <person name="Di Palma F."/>
            <person name="Alfoldi J."/>
            <person name="Heiman D."/>
            <person name="Young S."/>
            <person name="Grabherr M."/>
            <person name="Johnson J."/>
            <person name="Lander E.S."/>
            <person name="Lindblad-Toh K."/>
        </authorList>
    </citation>
    <scope>NUCLEOTIDE SEQUENCE [LARGE SCALE GENOMIC DNA]</scope>
    <source>
        <strain evidence="1 2">JBL SC #1</strain>
    </source>
</reference>
<evidence type="ECO:0000313" key="2">
    <source>
        <dbReference type="Proteomes" id="UP000001646"/>
    </source>
</evidence>
<protein>
    <submittedName>
        <fullName evidence="1">Uncharacterized protein</fullName>
    </submittedName>
</protein>
<dbReference type="AlphaFoldDB" id="A0A803TT49"/>
<accession>A0A803TT49</accession>
<reference evidence="1" key="3">
    <citation type="submission" date="2025-09" db="UniProtKB">
        <authorList>
            <consortium name="Ensembl"/>
        </authorList>
    </citation>
    <scope>IDENTIFICATION</scope>
</reference>
<name>A0A803TT49_ANOCA</name>
<proteinExistence type="predicted"/>
<dbReference type="Proteomes" id="UP000001646">
    <property type="component" value="Chromosome 1"/>
</dbReference>
<dbReference type="InParanoid" id="A0A803TT49"/>